<dbReference type="InterPro" id="IPR005532">
    <property type="entry name" value="SUMF_dom"/>
</dbReference>
<dbReference type="SUPFAM" id="SSF56436">
    <property type="entry name" value="C-type lectin-like"/>
    <property type="match status" value="1"/>
</dbReference>
<reference evidence="3" key="1">
    <citation type="journal article" date="2019" name="Int. J. Syst. Evol. Microbiol.">
        <title>The Global Catalogue of Microorganisms (GCM) 10K type strain sequencing project: providing services to taxonomists for standard genome sequencing and annotation.</title>
        <authorList>
            <consortium name="The Broad Institute Genomics Platform"/>
            <consortium name="The Broad Institute Genome Sequencing Center for Infectious Disease"/>
            <person name="Wu L."/>
            <person name="Ma J."/>
        </authorList>
    </citation>
    <scope>NUCLEOTIDE SEQUENCE [LARGE SCALE GENOMIC DNA]</scope>
    <source>
        <strain evidence="3">JCM 16601</strain>
    </source>
</reference>
<dbReference type="Proteomes" id="UP001500742">
    <property type="component" value="Unassembled WGS sequence"/>
</dbReference>
<feature type="domain" description="Sulfatase-modifying factor enzyme-like" evidence="1">
    <location>
        <begin position="32"/>
        <end position="253"/>
    </location>
</feature>
<comment type="caution">
    <text evidence="2">The sequence shown here is derived from an EMBL/GenBank/DDBJ whole genome shotgun (WGS) entry which is preliminary data.</text>
</comment>
<dbReference type="InterPro" id="IPR016187">
    <property type="entry name" value="CTDL_fold"/>
</dbReference>
<dbReference type="RefSeq" id="WP_344757719.1">
    <property type="nucleotide sequence ID" value="NZ_BAAAZC010000009.1"/>
</dbReference>
<dbReference type="Pfam" id="PF03781">
    <property type="entry name" value="FGE-sulfatase"/>
    <property type="match status" value="1"/>
</dbReference>
<dbReference type="PANTHER" id="PTHR23150">
    <property type="entry name" value="SULFATASE MODIFYING FACTOR 1, 2"/>
    <property type="match status" value="1"/>
</dbReference>
<dbReference type="InterPro" id="IPR042095">
    <property type="entry name" value="SUMF_sf"/>
</dbReference>
<evidence type="ECO:0000313" key="2">
    <source>
        <dbReference type="EMBL" id="GAA3966888.1"/>
    </source>
</evidence>
<dbReference type="EMBL" id="BAAAZC010000009">
    <property type="protein sequence ID" value="GAA3966888.1"/>
    <property type="molecule type" value="Genomic_DNA"/>
</dbReference>
<gene>
    <name evidence="2" type="ORF">GCM10022210_14340</name>
</gene>
<dbReference type="PANTHER" id="PTHR23150:SF19">
    <property type="entry name" value="FORMYLGLYCINE-GENERATING ENZYME"/>
    <property type="match status" value="1"/>
</dbReference>
<organism evidence="2 3">
    <name type="scientific">Mucilaginibacter dorajii</name>
    <dbReference type="NCBI Taxonomy" id="692994"/>
    <lineage>
        <taxon>Bacteria</taxon>
        <taxon>Pseudomonadati</taxon>
        <taxon>Bacteroidota</taxon>
        <taxon>Sphingobacteriia</taxon>
        <taxon>Sphingobacteriales</taxon>
        <taxon>Sphingobacteriaceae</taxon>
        <taxon>Mucilaginibacter</taxon>
    </lineage>
</organism>
<keyword evidence="3" id="KW-1185">Reference proteome</keyword>
<proteinExistence type="predicted"/>
<evidence type="ECO:0000259" key="1">
    <source>
        <dbReference type="Pfam" id="PF03781"/>
    </source>
</evidence>
<name>A0ABP7PJW7_9SPHI</name>
<accession>A0ABP7PJW7</accession>
<evidence type="ECO:0000313" key="3">
    <source>
        <dbReference type="Proteomes" id="UP001500742"/>
    </source>
</evidence>
<sequence length="263" mass="30028">MVLVKSAIYFRGLDSARLKAAIDRYHLPADFFSQEYPEIKMYVPAFYIDKYEVTNADYKKFVEANPQWSKANIPDSLYNGDYLKDWKVNNYPKGKGDHPVVYVSFLAANAYAKWVGKRLPNEAELEYAAKGTQQQPADFPWGNNDADRQKANFIQSGIGQTTKVGSYAPNTLGLYDMAGNVFEFCLDLWRQDEYVELKKAIISKNFFNFSPPDRHSVAIRGGSWNDEAVKLRTTYRQKIAMTDCSPYVGFRCAVRGPKNKDGR</sequence>
<dbReference type="Gene3D" id="3.90.1580.10">
    <property type="entry name" value="paralog of FGE (formylglycine-generating enzyme)"/>
    <property type="match status" value="1"/>
</dbReference>
<dbReference type="InterPro" id="IPR051043">
    <property type="entry name" value="Sulfatase_Mod_Factor_Kinase"/>
</dbReference>
<protein>
    <recommendedName>
        <fullName evidence="1">Sulfatase-modifying factor enzyme-like domain-containing protein</fullName>
    </recommendedName>
</protein>